<organism evidence="2 3">
    <name type="scientific">Drouetiella hepatica Uher 2000/2452</name>
    <dbReference type="NCBI Taxonomy" id="904376"/>
    <lineage>
        <taxon>Bacteria</taxon>
        <taxon>Bacillati</taxon>
        <taxon>Cyanobacteriota</taxon>
        <taxon>Cyanophyceae</taxon>
        <taxon>Oculatellales</taxon>
        <taxon>Oculatellaceae</taxon>
        <taxon>Drouetiella</taxon>
    </lineage>
</organism>
<evidence type="ECO:0000313" key="2">
    <source>
        <dbReference type="EMBL" id="MBW4657400.1"/>
    </source>
</evidence>
<dbReference type="EMBL" id="JAHHHD010000001">
    <property type="protein sequence ID" value="MBW4657400.1"/>
    <property type="molecule type" value="Genomic_DNA"/>
</dbReference>
<sequence length="85" mass="8719">MSVLAWIVLGLIAAALARLINEGGNVFTTNVLGIIGALAGGYVGKVLLGVSTSAQVLNLNAIMWGILGAVAVMALWSWHVKKSSS</sequence>
<protein>
    <submittedName>
        <fullName evidence="2">GlsB/YeaQ/YmgE family stress response membrane protein</fullName>
    </submittedName>
</protein>
<feature type="transmembrane region" description="Helical" evidence="1">
    <location>
        <begin position="27"/>
        <end position="44"/>
    </location>
</feature>
<gene>
    <name evidence="2" type="ORF">KME15_01905</name>
</gene>
<name>A0A951Q7N4_9CYAN</name>
<dbReference type="AlphaFoldDB" id="A0A951Q7N4"/>
<keyword evidence="1" id="KW-0812">Transmembrane</keyword>
<feature type="transmembrane region" description="Helical" evidence="1">
    <location>
        <begin position="56"/>
        <end position="78"/>
    </location>
</feature>
<proteinExistence type="predicted"/>
<reference evidence="2" key="1">
    <citation type="submission" date="2021-05" db="EMBL/GenBank/DDBJ databases">
        <authorList>
            <person name="Pietrasiak N."/>
            <person name="Ward R."/>
            <person name="Stajich J.E."/>
            <person name="Kurbessoian T."/>
        </authorList>
    </citation>
    <scope>NUCLEOTIDE SEQUENCE</scope>
    <source>
        <strain evidence="2">UHER 2000/2452</strain>
    </source>
</reference>
<evidence type="ECO:0000313" key="3">
    <source>
        <dbReference type="Proteomes" id="UP000757435"/>
    </source>
</evidence>
<accession>A0A951Q7N4</accession>
<reference evidence="2" key="2">
    <citation type="journal article" date="2022" name="Microbiol. Resour. Announc.">
        <title>Metagenome Sequencing to Explore Phylogenomics of Terrestrial Cyanobacteria.</title>
        <authorList>
            <person name="Ward R.D."/>
            <person name="Stajich J.E."/>
            <person name="Johansen J.R."/>
            <person name="Huntemann M."/>
            <person name="Clum A."/>
            <person name="Foster B."/>
            <person name="Foster B."/>
            <person name="Roux S."/>
            <person name="Palaniappan K."/>
            <person name="Varghese N."/>
            <person name="Mukherjee S."/>
            <person name="Reddy T.B.K."/>
            <person name="Daum C."/>
            <person name="Copeland A."/>
            <person name="Chen I.A."/>
            <person name="Ivanova N.N."/>
            <person name="Kyrpides N.C."/>
            <person name="Shapiro N."/>
            <person name="Eloe-Fadrosh E.A."/>
            <person name="Pietrasiak N."/>
        </authorList>
    </citation>
    <scope>NUCLEOTIDE SEQUENCE</scope>
    <source>
        <strain evidence="2">UHER 2000/2452</strain>
    </source>
</reference>
<keyword evidence="1" id="KW-0472">Membrane</keyword>
<evidence type="ECO:0000256" key="1">
    <source>
        <dbReference type="SAM" id="Phobius"/>
    </source>
</evidence>
<comment type="caution">
    <text evidence="2">The sequence shown here is derived from an EMBL/GenBank/DDBJ whole genome shotgun (WGS) entry which is preliminary data.</text>
</comment>
<dbReference type="Proteomes" id="UP000757435">
    <property type="component" value="Unassembled WGS sequence"/>
</dbReference>
<keyword evidence="1" id="KW-1133">Transmembrane helix</keyword>